<keyword evidence="2" id="KW-0732">Signal</keyword>
<protein>
    <submittedName>
        <fullName evidence="3">Tripartite tricarboxylate transporter substrate binding protein</fullName>
    </submittedName>
</protein>
<dbReference type="OrthoDB" id="8678477at2"/>
<name>A0A5P2H1W6_9BURK</name>
<dbReference type="Gene3D" id="3.40.190.10">
    <property type="entry name" value="Periplasmic binding protein-like II"/>
    <property type="match status" value="1"/>
</dbReference>
<dbReference type="InterPro" id="IPR042100">
    <property type="entry name" value="Bug_dom1"/>
</dbReference>
<dbReference type="Pfam" id="PF03401">
    <property type="entry name" value="TctC"/>
    <property type="match status" value="1"/>
</dbReference>
<dbReference type="AlphaFoldDB" id="A0A5P2H1W6"/>
<feature type="chain" id="PRO_5025064848" evidence="2">
    <location>
        <begin position="32"/>
        <end position="329"/>
    </location>
</feature>
<dbReference type="SUPFAM" id="SSF53850">
    <property type="entry name" value="Periplasmic binding protein-like II"/>
    <property type="match status" value="1"/>
</dbReference>
<reference evidence="3 4" key="1">
    <citation type="submission" date="2019-09" db="EMBL/GenBank/DDBJ databases">
        <title>FDA dAtabase for Regulatory Grade micrObial Sequences (FDA-ARGOS): Supporting development and validation of Infectious Disease Dx tests.</title>
        <authorList>
            <person name="Sciortino C."/>
            <person name="Tallon L."/>
            <person name="Sadzewicz L."/>
            <person name="Vavikolanu K."/>
            <person name="Mehta A."/>
            <person name="Aluvathingal J."/>
            <person name="Nadendla S."/>
            <person name="Nandy P."/>
            <person name="Geyer C."/>
            <person name="Yan Y."/>
            <person name="Sichtig H."/>
        </authorList>
    </citation>
    <scope>NUCLEOTIDE SEQUENCE [LARGE SCALE GENOMIC DNA]</scope>
    <source>
        <strain evidence="3 4">FDAARGOS_664</strain>
    </source>
</reference>
<dbReference type="PANTHER" id="PTHR42928:SF5">
    <property type="entry name" value="BLR1237 PROTEIN"/>
    <property type="match status" value="1"/>
</dbReference>
<organism evidence="3 4">
    <name type="scientific">Cupriavidus pauculus</name>
    <dbReference type="NCBI Taxonomy" id="82633"/>
    <lineage>
        <taxon>Bacteria</taxon>
        <taxon>Pseudomonadati</taxon>
        <taxon>Pseudomonadota</taxon>
        <taxon>Betaproteobacteria</taxon>
        <taxon>Burkholderiales</taxon>
        <taxon>Burkholderiaceae</taxon>
        <taxon>Cupriavidus</taxon>
    </lineage>
</organism>
<dbReference type="CDD" id="cd07012">
    <property type="entry name" value="PBP2_Bug_TTT"/>
    <property type="match status" value="1"/>
</dbReference>
<dbReference type="PANTHER" id="PTHR42928">
    <property type="entry name" value="TRICARBOXYLATE-BINDING PROTEIN"/>
    <property type="match status" value="1"/>
</dbReference>
<evidence type="ECO:0000313" key="4">
    <source>
        <dbReference type="Proteomes" id="UP000322822"/>
    </source>
</evidence>
<evidence type="ECO:0000256" key="2">
    <source>
        <dbReference type="SAM" id="SignalP"/>
    </source>
</evidence>
<dbReference type="PIRSF" id="PIRSF017082">
    <property type="entry name" value="YflP"/>
    <property type="match status" value="1"/>
</dbReference>
<accession>A0A5P2H1W6</accession>
<evidence type="ECO:0000313" key="3">
    <source>
        <dbReference type="EMBL" id="QET01754.1"/>
    </source>
</evidence>
<dbReference type="Proteomes" id="UP000322822">
    <property type="component" value="Chromosome 1"/>
</dbReference>
<dbReference type="InterPro" id="IPR005064">
    <property type="entry name" value="BUG"/>
</dbReference>
<proteinExistence type="inferred from homology"/>
<feature type="signal peptide" evidence="2">
    <location>
        <begin position="1"/>
        <end position="31"/>
    </location>
</feature>
<evidence type="ECO:0000256" key="1">
    <source>
        <dbReference type="ARBA" id="ARBA00006987"/>
    </source>
</evidence>
<dbReference type="EMBL" id="CP044065">
    <property type="protein sequence ID" value="QET01754.1"/>
    <property type="molecule type" value="Genomic_DNA"/>
</dbReference>
<gene>
    <name evidence="3" type="ORF">FOB72_06645</name>
</gene>
<sequence>MPQGDCMRFPHLASAASLFCAALALPSIALAEWPDDRPIQVLVGFAAGGATDTMARAMAPVIARHLGPRANLIVVNKPGAASEISNLSLMNARKDGYTIGVVNLPAMAFSPLYRKTSFDPAALTLVARVMSDPTILVAKQDSPYATLKDVVSALKAHPSSLSFGHNGVGTNGHLALMQLASSAGVKMNEIPFNGTTQSKTALFGGHIDFAAITVSELREAGKEAVPLKVLAQMADQRSPALPKIPTANEQGFNDVMPAERGFAVPRGTPPDIGERLQAAIAATMQDPEYLKRAGEDAPALAYLPGAAWTQAIAGRAEMMRKLAAAMPKE</sequence>
<comment type="similarity">
    <text evidence="1">Belongs to the UPF0065 (bug) family.</text>
</comment>
<dbReference type="Gene3D" id="3.40.190.150">
    <property type="entry name" value="Bordetella uptake gene, domain 1"/>
    <property type="match status" value="1"/>
</dbReference>